<dbReference type="EMBL" id="QXDJ01000003">
    <property type="protein sequence ID" value="RII34047.1"/>
    <property type="molecule type" value="Genomic_DNA"/>
</dbReference>
<protein>
    <recommendedName>
        <fullName evidence="1">HipA-like kinase domain-containing protein</fullName>
    </recommendedName>
</protein>
<accession>A0A399IN94</accession>
<evidence type="ECO:0000259" key="1">
    <source>
        <dbReference type="Pfam" id="PF20613"/>
    </source>
</evidence>
<dbReference type="RefSeq" id="WP_119366861.1">
    <property type="nucleotide sequence ID" value="NZ_QXDJ01000003.1"/>
</dbReference>
<organism evidence="2 3">
    <name type="scientific">Clostridium chromiireducens</name>
    <dbReference type="NCBI Taxonomy" id="225345"/>
    <lineage>
        <taxon>Bacteria</taxon>
        <taxon>Bacillati</taxon>
        <taxon>Bacillota</taxon>
        <taxon>Clostridia</taxon>
        <taxon>Eubacteriales</taxon>
        <taxon>Clostridiaceae</taxon>
        <taxon>Clostridium</taxon>
    </lineage>
</organism>
<gene>
    <name evidence="2" type="ORF">D2A34_12770</name>
</gene>
<feature type="domain" description="HipA-like kinase" evidence="1">
    <location>
        <begin position="8"/>
        <end position="179"/>
    </location>
</feature>
<reference evidence="2 3" key="1">
    <citation type="submission" date="2018-08" db="EMBL/GenBank/DDBJ databases">
        <title>Genome of Clostridium chromiireducens C1, DSM12136.</title>
        <authorList>
            <person name="Xing M."/>
            <person name="Wei Y."/>
            <person name="Ang E.L."/>
            <person name="Zhao H."/>
            <person name="Zhang Y."/>
        </authorList>
    </citation>
    <scope>NUCLEOTIDE SEQUENCE [LARGE SCALE GENOMIC DNA]</scope>
    <source>
        <strain evidence="2 3">C1</strain>
    </source>
</reference>
<dbReference type="Proteomes" id="UP000265930">
    <property type="component" value="Unassembled WGS sequence"/>
</dbReference>
<evidence type="ECO:0000313" key="2">
    <source>
        <dbReference type="EMBL" id="RII34047.1"/>
    </source>
</evidence>
<dbReference type="Pfam" id="PF20613">
    <property type="entry name" value="HipA_2"/>
    <property type="match status" value="1"/>
</dbReference>
<evidence type="ECO:0000313" key="3">
    <source>
        <dbReference type="Proteomes" id="UP000265930"/>
    </source>
</evidence>
<proteinExistence type="predicted"/>
<sequence length="268" mass="31245">MDTYHVDELLYPIGNGATIPILGVVNNKNYIIKTFNNIEGNKTLINELVCHYIAKKLNFPIPDAKLGIIDANTVISKKVLDLEDFSDDCFGLAFCSEFLEPVTVVTSSKMLKLASNYKWLLPKLMLFDHLIYNKDRNKGNLLISLSKSNRHLYIIDHSHTFNLEALWNTHALEYKIIDEDFKDSAIMADNWYHYAKFKSVLELDLIVMKETVDYFKENLTKDFLESIVDKIPEVFEHNKNELKALIQYLLYRMEHIDYYADLILNTNY</sequence>
<dbReference type="InterPro" id="IPR046748">
    <property type="entry name" value="HipA_2"/>
</dbReference>
<comment type="caution">
    <text evidence="2">The sequence shown here is derived from an EMBL/GenBank/DDBJ whole genome shotgun (WGS) entry which is preliminary data.</text>
</comment>
<dbReference type="AlphaFoldDB" id="A0A399IN94"/>
<name>A0A399IN94_9CLOT</name>